<dbReference type="OrthoDB" id="1493032at2"/>
<evidence type="ECO:0000256" key="1">
    <source>
        <dbReference type="SAM" id="Phobius"/>
    </source>
</evidence>
<protein>
    <submittedName>
        <fullName evidence="2">Uncharacterized protein</fullName>
    </submittedName>
</protein>
<gene>
    <name evidence="2" type="ORF">DDR33_23765</name>
</gene>
<evidence type="ECO:0000313" key="3">
    <source>
        <dbReference type="Proteomes" id="UP000245647"/>
    </source>
</evidence>
<evidence type="ECO:0000313" key="2">
    <source>
        <dbReference type="EMBL" id="PWG78136.1"/>
    </source>
</evidence>
<organism evidence="2 3">
    <name type="scientific">Pararcticibacter amylolyticus</name>
    <dbReference type="NCBI Taxonomy" id="2173175"/>
    <lineage>
        <taxon>Bacteria</taxon>
        <taxon>Pseudomonadati</taxon>
        <taxon>Bacteroidota</taxon>
        <taxon>Sphingobacteriia</taxon>
        <taxon>Sphingobacteriales</taxon>
        <taxon>Sphingobacteriaceae</taxon>
        <taxon>Pararcticibacter</taxon>
    </lineage>
</organism>
<dbReference type="InterPro" id="IPR057695">
    <property type="entry name" value="DUF7935"/>
</dbReference>
<sequence length="177" mass="20290">MEWSTALLLDIIKLTVAGSLVFLIVYLTIKPLIERSQGLKLVELKKEEMKTTLPLRLQAYERIVLFVERINPANLILRTHSQGIGVYEYQNILVNEIRNEFQHNIAQQIYLSSASWSVVKRVKEETITLINNVARNLPEDATGLDLSKTMLTHLASLDQNPYDTALEIIKQDVQKLF</sequence>
<name>A0A2U2P9R2_9SPHI</name>
<comment type="caution">
    <text evidence="2">The sequence shown here is derived from an EMBL/GenBank/DDBJ whole genome shotgun (WGS) entry which is preliminary data.</text>
</comment>
<dbReference type="RefSeq" id="WP_109418299.1">
    <property type="nucleotide sequence ID" value="NZ_QEAS01000033.1"/>
</dbReference>
<dbReference type="AlphaFoldDB" id="A0A2U2P9R2"/>
<keyword evidence="1" id="KW-0472">Membrane</keyword>
<proteinExistence type="predicted"/>
<dbReference type="Pfam" id="PF25589">
    <property type="entry name" value="DUF7935"/>
    <property type="match status" value="1"/>
</dbReference>
<keyword evidence="1" id="KW-0812">Transmembrane</keyword>
<keyword evidence="1" id="KW-1133">Transmembrane helix</keyword>
<feature type="transmembrane region" description="Helical" evidence="1">
    <location>
        <begin position="6"/>
        <end position="29"/>
    </location>
</feature>
<accession>A0A2U2P9R2</accession>
<keyword evidence="3" id="KW-1185">Reference proteome</keyword>
<reference evidence="2 3" key="1">
    <citation type="submission" date="2018-04" db="EMBL/GenBank/DDBJ databases">
        <title>Pedobacter chongqingensis sp. nov., isolated from a rottenly hemp rope.</title>
        <authorList>
            <person name="Cai Y."/>
        </authorList>
    </citation>
    <scope>NUCLEOTIDE SEQUENCE [LARGE SCALE GENOMIC DNA]</scope>
    <source>
        <strain evidence="2 3">FJ4-8</strain>
    </source>
</reference>
<dbReference type="Proteomes" id="UP000245647">
    <property type="component" value="Unassembled WGS sequence"/>
</dbReference>
<dbReference type="EMBL" id="QEAS01000033">
    <property type="protein sequence ID" value="PWG78136.1"/>
    <property type="molecule type" value="Genomic_DNA"/>
</dbReference>